<gene>
    <name evidence="5" type="ORF">C7440_1500</name>
</gene>
<dbReference type="PROSITE" id="PS50293">
    <property type="entry name" value="TPR_REGION"/>
    <property type="match status" value="1"/>
</dbReference>
<dbReference type="STRING" id="1231391.GCA_000308195_01577"/>
<keyword evidence="1" id="KW-0677">Repeat</keyword>
<dbReference type="Pfam" id="PF07721">
    <property type="entry name" value="TPR_4"/>
    <property type="match status" value="2"/>
</dbReference>
<dbReference type="EMBL" id="QEKO01000002">
    <property type="protein sequence ID" value="PVY62011.1"/>
    <property type="molecule type" value="Genomic_DNA"/>
</dbReference>
<dbReference type="PANTHER" id="PTHR44227">
    <property type="match status" value="1"/>
</dbReference>
<evidence type="ECO:0000313" key="5">
    <source>
        <dbReference type="EMBL" id="PVY62011.1"/>
    </source>
</evidence>
<feature type="signal peptide" evidence="4">
    <location>
        <begin position="1"/>
        <end position="25"/>
    </location>
</feature>
<dbReference type="AlphaFoldDB" id="A0A2U1CLZ6"/>
<dbReference type="InterPro" id="IPR052346">
    <property type="entry name" value="O-mannosyl-transferase_TMTC"/>
</dbReference>
<evidence type="ECO:0000313" key="6">
    <source>
        <dbReference type="Proteomes" id="UP000246145"/>
    </source>
</evidence>
<dbReference type="GO" id="GO:0035269">
    <property type="term" value="P:protein O-linked glycosylation via mannose"/>
    <property type="evidence" value="ECO:0007669"/>
    <property type="project" value="TreeGrafter"/>
</dbReference>
<comment type="caution">
    <text evidence="5">The sequence shown here is derived from an EMBL/GenBank/DDBJ whole genome shotgun (WGS) entry which is preliminary data.</text>
</comment>
<feature type="chain" id="PRO_5015458202" evidence="4">
    <location>
        <begin position="26"/>
        <end position="587"/>
    </location>
</feature>
<proteinExistence type="predicted"/>
<evidence type="ECO:0000256" key="3">
    <source>
        <dbReference type="PROSITE-ProRule" id="PRU00339"/>
    </source>
</evidence>
<dbReference type="RefSeq" id="WP_243410864.1">
    <property type="nucleotide sequence ID" value="NZ_JACCEX010000002.1"/>
</dbReference>
<feature type="repeat" description="TPR" evidence="3">
    <location>
        <begin position="507"/>
        <end position="540"/>
    </location>
</feature>
<dbReference type="SUPFAM" id="SSF48452">
    <property type="entry name" value="TPR-like"/>
    <property type="match status" value="2"/>
</dbReference>
<keyword evidence="4" id="KW-0732">Signal</keyword>
<dbReference type="Pfam" id="PF13432">
    <property type="entry name" value="TPR_16"/>
    <property type="match status" value="1"/>
</dbReference>
<sequence length="587" mass="65293">MKLSSLLFWAVSASLCVQFPATGHAAQDEVVEQIRLRAGEPPAISLTSELLYRILLAEIAAQRGDFDVASAQFLSLAKDTSDPRLAQKAFRASIIDRNMARANEAAQQWVLLAPGDPEAVASSLALAASNGQTDGMASALWQRIEKADDKDTAILQAAAIISKLNDKNVALDVLERTLRQPVRSLPISHVVLADAAWAAGDPARALDEAHQAQALDSGLESAAQRVLEYGMSVDPEAALAETRAFIQAHPDASKTQLLLANHLVRRGDFDGALQVVHVLRQRTPEDFDLLYTEAEINFRGNRLDAARNLLLQYVNVQTQRRQSVDDRASNAMGDASDARLMLVKIAEKQGDLAEAIRQLEQIDDPSLMFQARIHKAVLESRQGNLAQARRTIDALKPADNRERAVIALTLSSILREAGRTEQAVEVLVKADKDLPDTSEIKYDLAMLYERQGRFDDFETLMRRVIELEPDDANAYNSLGYTFVDQNTRLDEARDLLEHALELEPDNPYILDSVGWYFFRVGDFDAAREYLERSYELMPAADVAAHLGEVLWQLGQRDEARRVWRAALEKDTDNEVLNKTMKRFGVSR</sequence>
<organism evidence="5 6">
    <name type="scientific">Pusillimonas noertemannii</name>
    <dbReference type="NCBI Taxonomy" id="305977"/>
    <lineage>
        <taxon>Bacteria</taxon>
        <taxon>Pseudomonadati</taxon>
        <taxon>Pseudomonadota</taxon>
        <taxon>Betaproteobacteria</taxon>
        <taxon>Burkholderiales</taxon>
        <taxon>Alcaligenaceae</taxon>
        <taxon>Pusillimonas</taxon>
    </lineage>
</organism>
<dbReference type="PANTHER" id="PTHR44227:SF3">
    <property type="entry name" value="PROTEIN O-MANNOSYL-TRANSFERASE TMTC4"/>
    <property type="match status" value="1"/>
</dbReference>
<evidence type="ECO:0000256" key="1">
    <source>
        <dbReference type="ARBA" id="ARBA00022737"/>
    </source>
</evidence>
<dbReference type="InterPro" id="IPR011990">
    <property type="entry name" value="TPR-like_helical_dom_sf"/>
</dbReference>
<dbReference type="SMART" id="SM00028">
    <property type="entry name" value="TPR"/>
    <property type="match status" value="4"/>
</dbReference>
<keyword evidence="2 3" id="KW-0802">TPR repeat</keyword>
<dbReference type="GO" id="GO:0000030">
    <property type="term" value="F:mannosyltransferase activity"/>
    <property type="evidence" value="ECO:0007669"/>
    <property type="project" value="TreeGrafter"/>
</dbReference>
<dbReference type="Pfam" id="PF14559">
    <property type="entry name" value="TPR_19"/>
    <property type="match status" value="2"/>
</dbReference>
<dbReference type="GO" id="GO:0030968">
    <property type="term" value="P:endoplasmic reticulum unfolded protein response"/>
    <property type="evidence" value="ECO:0007669"/>
    <property type="project" value="TreeGrafter"/>
</dbReference>
<evidence type="ECO:0000256" key="4">
    <source>
        <dbReference type="SAM" id="SignalP"/>
    </source>
</evidence>
<dbReference type="Proteomes" id="UP000246145">
    <property type="component" value="Unassembled WGS sequence"/>
</dbReference>
<evidence type="ECO:0000256" key="2">
    <source>
        <dbReference type="ARBA" id="ARBA00022803"/>
    </source>
</evidence>
<dbReference type="InterPro" id="IPR019734">
    <property type="entry name" value="TPR_rpt"/>
</dbReference>
<name>A0A2U1CLZ6_9BURK</name>
<dbReference type="GO" id="GO:0042802">
    <property type="term" value="F:identical protein binding"/>
    <property type="evidence" value="ECO:0007669"/>
    <property type="project" value="InterPro"/>
</dbReference>
<dbReference type="Gene3D" id="1.25.40.10">
    <property type="entry name" value="Tetratricopeptide repeat domain"/>
    <property type="match status" value="2"/>
</dbReference>
<reference evidence="5 6" key="1">
    <citation type="submission" date="2018-04" db="EMBL/GenBank/DDBJ databases">
        <title>Genomic Encyclopedia of Type Strains, Phase IV (KMG-IV): sequencing the most valuable type-strain genomes for metagenomic binning, comparative biology and taxonomic classification.</title>
        <authorList>
            <person name="Goeker M."/>
        </authorList>
    </citation>
    <scope>NUCLEOTIDE SEQUENCE [LARGE SCALE GENOMIC DNA]</scope>
    <source>
        <strain evidence="5 6">DSM 10065</strain>
    </source>
</reference>
<protein>
    <submittedName>
        <fullName evidence="5">Tetratricopeptide repeat protein</fullName>
    </submittedName>
</protein>
<dbReference type="InterPro" id="IPR011717">
    <property type="entry name" value="TPR-4"/>
</dbReference>
<feature type="repeat" description="TPR" evidence="3">
    <location>
        <begin position="438"/>
        <end position="471"/>
    </location>
</feature>
<dbReference type="PROSITE" id="PS50005">
    <property type="entry name" value="TPR"/>
    <property type="match status" value="2"/>
</dbReference>
<keyword evidence="6" id="KW-1185">Reference proteome</keyword>
<accession>A0A2U1CLZ6</accession>